<dbReference type="SUPFAM" id="SSF56112">
    <property type="entry name" value="Protein kinase-like (PK-like)"/>
    <property type="match status" value="1"/>
</dbReference>
<dbReference type="AlphaFoldDB" id="A0A4C1Z0U0"/>
<evidence type="ECO:0000256" key="1">
    <source>
        <dbReference type="ARBA" id="ARBA00022527"/>
    </source>
</evidence>
<keyword evidence="5" id="KW-0067">ATP-binding</keyword>
<dbReference type="InterPro" id="IPR000961">
    <property type="entry name" value="AGC-kinase_C"/>
</dbReference>
<dbReference type="Proteomes" id="UP000299102">
    <property type="component" value="Unassembled WGS sequence"/>
</dbReference>
<dbReference type="GO" id="GO:0004690">
    <property type="term" value="F:cyclic nucleotide-dependent protein kinase activity"/>
    <property type="evidence" value="ECO:0007669"/>
    <property type="project" value="UniProtKB-ARBA"/>
</dbReference>
<name>A0A4C1Z0U0_EUMVA</name>
<keyword evidence="3" id="KW-0547">Nucleotide-binding</keyword>
<keyword evidence="2" id="KW-0808">Transferase</keyword>
<dbReference type="STRING" id="151549.A0A4C1Z0U0"/>
<evidence type="ECO:0000256" key="2">
    <source>
        <dbReference type="ARBA" id="ARBA00022679"/>
    </source>
</evidence>
<reference evidence="9 10" key="1">
    <citation type="journal article" date="2019" name="Commun. Biol.">
        <title>The bagworm genome reveals a unique fibroin gene that provides high tensile strength.</title>
        <authorList>
            <person name="Kono N."/>
            <person name="Nakamura H."/>
            <person name="Ohtoshi R."/>
            <person name="Tomita M."/>
            <person name="Numata K."/>
            <person name="Arakawa K."/>
        </authorList>
    </citation>
    <scope>NUCLEOTIDE SEQUENCE [LARGE SCALE GENOMIC DNA]</scope>
</reference>
<evidence type="ECO:0000256" key="3">
    <source>
        <dbReference type="ARBA" id="ARBA00022741"/>
    </source>
</evidence>
<dbReference type="SMART" id="SM00133">
    <property type="entry name" value="S_TK_X"/>
    <property type="match status" value="1"/>
</dbReference>
<dbReference type="PROSITE" id="PS51285">
    <property type="entry name" value="AGC_KINASE_CTER"/>
    <property type="match status" value="1"/>
</dbReference>
<dbReference type="PROSITE" id="PS50011">
    <property type="entry name" value="PROTEIN_KINASE_DOM"/>
    <property type="match status" value="1"/>
</dbReference>
<dbReference type="Gene3D" id="1.10.510.10">
    <property type="entry name" value="Transferase(Phosphotransferase) domain 1"/>
    <property type="match status" value="1"/>
</dbReference>
<evidence type="ECO:0000259" key="8">
    <source>
        <dbReference type="PROSITE" id="PS51285"/>
    </source>
</evidence>
<keyword evidence="4 9" id="KW-0418">Kinase</keyword>
<dbReference type="EMBL" id="BGZK01001498">
    <property type="protein sequence ID" value="GBP81150.1"/>
    <property type="molecule type" value="Genomic_DNA"/>
</dbReference>
<feature type="domain" description="Protein kinase" evidence="7">
    <location>
        <begin position="1"/>
        <end position="97"/>
    </location>
</feature>
<sequence>MYGYMDVDEGHDRAVDCWALGVFIHELLVGKPPFRAAGGDHMKTYSMIIRGIDAIVFHPRVPKSAQMLIRKLCRPVPAERLGYLKNGIADIKNHKWFLGFDWEALRKRQMRPPLVPKVSGPTDLSNFDKYPKDKQPDDETSGWDIDF</sequence>
<feature type="domain" description="AGC-kinase C-terminal" evidence="8">
    <location>
        <begin position="98"/>
        <end position="147"/>
    </location>
</feature>
<dbReference type="OrthoDB" id="63267at2759"/>
<gene>
    <name evidence="9" type="primary">egl-4</name>
    <name evidence="9" type="ORF">EVAR_25075_1</name>
</gene>
<evidence type="ECO:0000313" key="10">
    <source>
        <dbReference type="Proteomes" id="UP000299102"/>
    </source>
</evidence>
<dbReference type="PANTHER" id="PTHR24353">
    <property type="entry name" value="CYCLIC NUCLEOTIDE-DEPENDENT PROTEIN KINASE"/>
    <property type="match status" value="1"/>
</dbReference>
<evidence type="ECO:0000256" key="5">
    <source>
        <dbReference type="ARBA" id="ARBA00022840"/>
    </source>
</evidence>
<protein>
    <submittedName>
        <fullName evidence="9">cGMP-dependent protein kinase egl-4</fullName>
    </submittedName>
</protein>
<keyword evidence="1" id="KW-0723">Serine/threonine-protein kinase</keyword>
<keyword evidence="10" id="KW-1185">Reference proteome</keyword>
<dbReference type="Pfam" id="PF00069">
    <property type="entry name" value="Pkinase"/>
    <property type="match status" value="1"/>
</dbReference>
<dbReference type="GO" id="GO:0005524">
    <property type="term" value="F:ATP binding"/>
    <property type="evidence" value="ECO:0007669"/>
    <property type="project" value="UniProtKB-KW"/>
</dbReference>
<comment type="caution">
    <text evidence="9">The sequence shown here is derived from an EMBL/GenBank/DDBJ whole genome shotgun (WGS) entry which is preliminary data.</text>
</comment>
<evidence type="ECO:0000256" key="4">
    <source>
        <dbReference type="ARBA" id="ARBA00022777"/>
    </source>
</evidence>
<organism evidence="9 10">
    <name type="scientific">Eumeta variegata</name>
    <name type="common">Bagworm moth</name>
    <name type="synonym">Eumeta japonica</name>
    <dbReference type="NCBI Taxonomy" id="151549"/>
    <lineage>
        <taxon>Eukaryota</taxon>
        <taxon>Metazoa</taxon>
        <taxon>Ecdysozoa</taxon>
        <taxon>Arthropoda</taxon>
        <taxon>Hexapoda</taxon>
        <taxon>Insecta</taxon>
        <taxon>Pterygota</taxon>
        <taxon>Neoptera</taxon>
        <taxon>Endopterygota</taxon>
        <taxon>Lepidoptera</taxon>
        <taxon>Glossata</taxon>
        <taxon>Ditrysia</taxon>
        <taxon>Tineoidea</taxon>
        <taxon>Psychidae</taxon>
        <taxon>Oiketicinae</taxon>
        <taxon>Eumeta</taxon>
    </lineage>
</organism>
<dbReference type="PANTHER" id="PTHR24353:SF144">
    <property type="match status" value="1"/>
</dbReference>
<evidence type="ECO:0000313" key="9">
    <source>
        <dbReference type="EMBL" id="GBP81150.1"/>
    </source>
</evidence>
<feature type="region of interest" description="Disordered" evidence="6">
    <location>
        <begin position="113"/>
        <end position="147"/>
    </location>
</feature>
<evidence type="ECO:0000256" key="6">
    <source>
        <dbReference type="SAM" id="MobiDB-lite"/>
    </source>
</evidence>
<dbReference type="Gene3D" id="3.30.200.20">
    <property type="entry name" value="Phosphorylase Kinase, domain 1"/>
    <property type="match status" value="1"/>
</dbReference>
<accession>A0A4C1Z0U0</accession>
<proteinExistence type="predicted"/>
<feature type="compositionally biased region" description="Acidic residues" evidence="6">
    <location>
        <begin position="138"/>
        <end position="147"/>
    </location>
</feature>
<dbReference type="InterPro" id="IPR000719">
    <property type="entry name" value="Prot_kinase_dom"/>
</dbReference>
<evidence type="ECO:0000259" key="7">
    <source>
        <dbReference type="PROSITE" id="PS50011"/>
    </source>
</evidence>
<dbReference type="InterPro" id="IPR011009">
    <property type="entry name" value="Kinase-like_dom_sf"/>
</dbReference>